<organism evidence="2 3">
    <name type="scientific">Kitasatospora nipponensis</name>
    <dbReference type="NCBI Taxonomy" id="258049"/>
    <lineage>
        <taxon>Bacteria</taxon>
        <taxon>Bacillati</taxon>
        <taxon>Actinomycetota</taxon>
        <taxon>Actinomycetes</taxon>
        <taxon>Kitasatosporales</taxon>
        <taxon>Streptomycetaceae</taxon>
        <taxon>Kitasatospora</taxon>
    </lineage>
</organism>
<reference evidence="3" key="1">
    <citation type="journal article" date="2019" name="Int. J. Syst. Evol. Microbiol.">
        <title>The Global Catalogue of Microorganisms (GCM) 10K type strain sequencing project: providing services to taxonomists for standard genome sequencing and annotation.</title>
        <authorList>
            <consortium name="The Broad Institute Genomics Platform"/>
            <consortium name="The Broad Institute Genome Sequencing Center for Infectious Disease"/>
            <person name="Wu L."/>
            <person name="Ma J."/>
        </authorList>
    </citation>
    <scope>NUCLEOTIDE SEQUENCE [LARGE SCALE GENOMIC DNA]</scope>
    <source>
        <strain evidence="3">JCM 13004</strain>
    </source>
</reference>
<dbReference type="InterPro" id="IPR025736">
    <property type="entry name" value="PucR_C-HTH_dom"/>
</dbReference>
<sequence>MGELREVARSAGRGPGLYLLDDVLLEYQLSRPSPARDRLAALLAPLARRPELLDTLRTFLACGLDRRQAAARLQVHPNTVDYRLRRATELTGLDAARGADQLTLRAALAARDTLHHPDHATT</sequence>
<evidence type="ECO:0000259" key="1">
    <source>
        <dbReference type="Pfam" id="PF13556"/>
    </source>
</evidence>
<dbReference type="Gene3D" id="1.10.10.2840">
    <property type="entry name" value="PucR C-terminal helix-turn-helix domain"/>
    <property type="match status" value="1"/>
</dbReference>
<gene>
    <name evidence="2" type="ORF">GCM10009665_20720</name>
</gene>
<comment type="caution">
    <text evidence="2">The sequence shown here is derived from an EMBL/GenBank/DDBJ whole genome shotgun (WGS) entry which is preliminary data.</text>
</comment>
<dbReference type="PANTHER" id="PTHR33744:SF1">
    <property type="entry name" value="DNA-BINDING TRANSCRIPTIONAL ACTIVATOR ADER"/>
    <property type="match status" value="1"/>
</dbReference>
<dbReference type="Pfam" id="PF13556">
    <property type="entry name" value="HTH_30"/>
    <property type="match status" value="1"/>
</dbReference>
<evidence type="ECO:0000313" key="3">
    <source>
        <dbReference type="Proteomes" id="UP001500037"/>
    </source>
</evidence>
<feature type="domain" description="PucR C-terminal helix-turn-helix" evidence="1">
    <location>
        <begin position="52"/>
        <end position="110"/>
    </location>
</feature>
<dbReference type="Proteomes" id="UP001500037">
    <property type="component" value="Unassembled WGS sequence"/>
</dbReference>
<dbReference type="InterPro" id="IPR042070">
    <property type="entry name" value="PucR_C-HTH_sf"/>
</dbReference>
<accession>A0ABP4GNJ6</accession>
<dbReference type="PANTHER" id="PTHR33744">
    <property type="entry name" value="CARBOHYDRATE DIACID REGULATOR"/>
    <property type="match status" value="1"/>
</dbReference>
<dbReference type="EMBL" id="BAAALF010000026">
    <property type="protein sequence ID" value="GAA1230175.1"/>
    <property type="molecule type" value="Genomic_DNA"/>
</dbReference>
<name>A0ABP4GNJ6_9ACTN</name>
<evidence type="ECO:0000313" key="2">
    <source>
        <dbReference type="EMBL" id="GAA1230175.1"/>
    </source>
</evidence>
<protein>
    <recommendedName>
        <fullName evidence="1">PucR C-terminal helix-turn-helix domain-containing protein</fullName>
    </recommendedName>
</protein>
<keyword evidence="3" id="KW-1185">Reference proteome</keyword>
<proteinExistence type="predicted"/>
<dbReference type="InterPro" id="IPR051448">
    <property type="entry name" value="CdaR-like_regulators"/>
</dbReference>